<reference evidence="1 2" key="1">
    <citation type="submission" date="2012-10" db="EMBL/GenBank/DDBJ databases">
        <authorList>
            <person name="Harkins D.M."/>
            <person name="Durkin A.S."/>
            <person name="Brinkac L.M."/>
            <person name="Haft D.H."/>
            <person name="Selengut J.D."/>
            <person name="Sanka R."/>
            <person name="DePew J."/>
            <person name="Purushe J."/>
            <person name="Chanthongthip A."/>
            <person name="Lattana O."/>
            <person name="Phetsouvanh R."/>
            <person name="Newton P.N."/>
            <person name="Vinetz J.M."/>
            <person name="Sutton G.G."/>
            <person name="Nierman W.C."/>
            <person name="Fouts D.E."/>
        </authorList>
    </citation>
    <scope>NUCLEOTIDE SEQUENCE [LARGE SCALE GENOMIC DNA]</scope>
    <source>
        <strain evidence="1 2">UI 12758</strain>
    </source>
</reference>
<gene>
    <name evidence="1" type="ORF">LEP1GSC105_4950</name>
</gene>
<evidence type="ECO:0000313" key="2">
    <source>
        <dbReference type="Proteomes" id="UP000001340"/>
    </source>
</evidence>
<dbReference type="EMBL" id="AHNR02000056">
    <property type="protein sequence ID" value="EKR54155.1"/>
    <property type="molecule type" value="Genomic_DNA"/>
</dbReference>
<comment type="caution">
    <text evidence="1">The sequence shown here is derived from an EMBL/GenBank/DDBJ whole genome shotgun (WGS) entry which is preliminary data.</text>
</comment>
<name>A0A0E2D2F1_LEPIR</name>
<protein>
    <submittedName>
        <fullName evidence="1">Uncharacterized protein</fullName>
    </submittedName>
</protein>
<organism evidence="1 2">
    <name type="scientific">Leptospira interrogans str. UI 12758</name>
    <dbReference type="NCBI Taxonomy" id="1049938"/>
    <lineage>
        <taxon>Bacteria</taxon>
        <taxon>Pseudomonadati</taxon>
        <taxon>Spirochaetota</taxon>
        <taxon>Spirochaetia</taxon>
        <taxon>Leptospirales</taxon>
        <taxon>Leptospiraceae</taxon>
        <taxon>Leptospira</taxon>
    </lineage>
</organism>
<dbReference type="AlphaFoldDB" id="A0A0E2D2F1"/>
<proteinExistence type="predicted"/>
<dbReference type="Proteomes" id="UP000001340">
    <property type="component" value="Unassembled WGS sequence"/>
</dbReference>
<evidence type="ECO:0000313" key="1">
    <source>
        <dbReference type="EMBL" id="EKR54155.1"/>
    </source>
</evidence>
<sequence length="45" mass="5289">MKAKYIHIPNFWSCLKTVLKNVKASNGFLICVYKTYVREKTIIIL</sequence>
<accession>A0A0E2D2F1</accession>